<reference evidence="2" key="1">
    <citation type="journal article" date="2023" name="Front. Plant Sci.">
        <title>Chromosomal-level genome assembly of Melastoma candidum provides insights into trichome evolution.</title>
        <authorList>
            <person name="Zhong Y."/>
            <person name="Wu W."/>
            <person name="Sun C."/>
            <person name="Zou P."/>
            <person name="Liu Y."/>
            <person name="Dai S."/>
            <person name="Zhou R."/>
        </authorList>
    </citation>
    <scope>NUCLEOTIDE SEQUENCE [LARGE SCALE GENOMIC DNA]</scope>
</reference>
<dbReference type="Proteomes" id="UP001057402">
    <property type="component" value="Chromosome 4"/>
</dbReference>
<gene>
    <name evidence="1" type="ORF">MLD38_011028</name>
</gene>
<accession>A0ACB9R589</accession>
<proteinExistence type="predicted"/>
<comment type="caution">
    <text evidence="1">The sequence shown here is derived from an EMBL/GenBank/DDBJ whole genome shotgun (WGS) entry which is preliminary data.</text>
</comment>
<protein>
    <submittedName>
        <fullName evidence="1">Uncharacterized protein</fullName>
    </submittedName>
</protein>
<name>A0ACB9R589_9MYRT</name>
<sequence length="546" mass="62369">MASECPTRRNVVIREPSDGEEEFDENVDPVWNAEEIEEYPDEGELLVVRKALSVTPVKEESQRESIFHTRCTVAGKVCLVIVDSGSCTNAVSRTMVEKLKLPIEAHPHPYRLQWLNKESDVRVTQRARVPFSIGKSYQDEVACDVIPMDACHLLLGRPWQFDRRAQHDGYRNTYSIHIGEKKVTLMPLTSQPTIVTQDRLSDQPLKGVQIVRAIQEGEKAYFVVLVESAPGQATSHPQAASILEEFKDVFPDELPVELPPMRSIQHQIDLVPGASLPNRPAYRCNPEEAKELQRQVDELVNKGSVRESLSPCSVPAILVPKKDGTWRMCMDSRAINKITVKYRFPIPRLDDMLDELHGAQVFSKVDLRSGYHQIRMKEGDEWKTAFKTKYGLYEWLVMPFGLSNAPSTFMRLMTHVMRPFMGKFVVVYFDDILVYSRSNKEHINHLRAVFNTLREEKLYGNLKKCEFFQPSVIFLGFVVSAEGIKVDESKIEAIKEWPSPRSFHDVRSFHGLASFYRRFIQGFSSIAAPLTECLKGDKFEDTSRTS</sequence>
<evidence type="ECO:0000313" key="2">
    <source>
        <dbReference type="Proteomes" id="UP001057402"/>
    </source>
</evidence>
<dbReference type="EMBL" id="CM042883">
    <property type="protein sequence ID" value="KAI4372844.1"/>
    <property type="molecule type" value="Genomic_DNA"/>
</dbReference>
<keyword evidence="2" id="KW-1185">Reference proteome</keyword>
<organism evidence="1 2">
    <name type="scientific">Melastoma candidum</name>
    <dbReference type="NCBI Taxonomy" id="119954"/>
    <lineage>
        <taxon>Eukaryota</taxon>
        <taxon>Viridiplantae</taxon>
        <taxon>Streptophyta</taxon>
        <taxon>Embryophyta</taxon>
        <taxon>Tracheophyta</taxon>
        <taxon>Spermatophyta</taxon>
        <taxon>Magnoliopsida</taxon>
        <taxon>eudicotyledons</taxon>
        <taxon>Gunneridae</taxon>
        <taxon>Pentapetalae</taxon>
        <taxon>rosids</taxon>
        <taxon>malvids</taxon>
        <taxon>Myrtales</taxon>
        <taxon>Melastomataceae</taxon>
        <taxon>Melastomatoideae</taxon>
        <taxon>Melastomateae</taxon>
        <taxon>Melastoma</taxon>
    </lineage>
</organism>
<evidence type="ECO:0000313" key="1">
    <source>
        <dbReference type="EMBL" id="KAI4372844.1"/>
    </source>
</evidence>